<comment type="caution">
    <text evidence="1">The sequence shown here is derived from an EMBL/GenBank/DDBJ whole genome shotgun (WGS) entry which is preliminary data.</text>
</comment>
<evidence type="ECO:0000313" key="1">
    <source>
        <dbReference type="EMBL" id="KAF2865090.1"/>
    </source>
</evidence>
<dbReference type="EMBL" id="JAADJZ010000036">
    <property type="protein sequence ID" value="KAF2865090.1"/>
    <property type="molecule type" value="Genomic_DNA"/>
</dbReference>
<organism evidence="1 2">
    <name type="scientific">Massariosphaeria phaeospora</name>
    <dbReference type="NCBI Taxonomy" id="100035"/>
    <lineage>
        <taxon>Eukaryota</taxon>
        <taxon>Fungi</taxon>
        <taxon>Dikarya</taxon>
        <taxon>Ascomycota</taxon>
        <taxon>Pezizomycotina</taxon>
        <taxon>Dothideomycetes</taxon>
        <taxon>Pleosporomycetidae</taxon>
        <taxon>Pleosporales</taxon>
        <taxon>Pleosporales incertae sedis</taxon>
        <taxon>Massariosphaeria</taxon>
    </lineage>
</organism>
<keyword evidence="2" id="KW-1185">Reference proteome</keyword>
<dbReference type="AlphaFoldDB" id="A0A7C8I4R7"/>
<dbReference type="InterPro" id="IPR038883">
    <property type="entry name" value="AN11006-like"/>
</dbReference>
<dbReference type="PANTHER" id="PTHR42085:SF1">
    <property type="entry name" value="F-BOX DOMAIN-CONTAINING PROTEIN"/>
    <property type="match status" value="1"/>
</dbReference>
<accession>A0A7C8I4R7</accession>
<protein>
    <submittedName>
        <fullName evidence="1">Uncharacterized protein</fullName>
    </submittedName>
</protein>
<sequence>MDGPTEEMDLSALADGIRKRIDLSADELQPSSASKEQEIAVLPADEKPEANLLSLPRELRDIIYWKLFWLDSPVVLDSHHHTSQALHGLGSKMGFLRSCRVVHDEASSALYSWNTFYFPVSRIEDIHSAGRWVTRIGSSFRYLKKLEIDLDGLCSCTTVNHSTIDSRFPSLKELATDLDRLRTTMNRSTMYRPDFLPFMRADWAYPAASQAITFTHKGARLRCNPEDVLNDLRCNTEDVLNNLLVTLGRNDALDLKRYARFRDMVKNVKIPFGPNHLNRGEVIYGSSNPGGDRTISFLVTNLGGRAQMMTRFGPLRFPQLGQHVLEQIFGCVDFPWQRMVMENMYLY</sequence>
<reference evidence="1 2" key="1">
    <citation type="submission" date="2020-01" db="EMBL/GenBank/DDBJ databases">
        <authorList>
            <consortium name="DOE Joint Genome Institute"/>
            <person name="Haridas S."/>
            <person name="Albert R."/>
            <person name="Binder M."/>
            <person name="Bloem J."/>
            <person name="Labutti K."/>
            <person name="Salamov A."/>
            <person name="Andreopoulos B."/>
            <person name="Baker S.E."/>
            <person name="Barry K."/>
            <person name="Bills G."/>
            <person name="Bluhm B.H."/>
            <person name="Cannon C."/>
            <person name="Castanera R."/>
            <person name="Culley D.E."/>
            <person name="Daum C."/>
            <person name="Ezra D."/>
            <person name="Gonzalez J.B."/>
            <person name="Henrissat B."/>
            <person name="Kuo A."/>
            <person name="Liang C."/>
            <person name="Lipzen A."/>
            <person name="Lutzoni F."/>
            <person name="Magnuson J."/>
            <person name="Mondo S."/>
            <person name="Nolan M."/>
            <person name="Ohm R."/>
            <person name="Pangilinan J."/>
            <person name="Park H.-J.H."/>
            <person name="Ramirez L."/>
            <person name="Alfaro M."/>
            <person name="Sun H."/>
            <person name="Tritt A."/>
            <person name="Yoshinaga Y."/>
            <person name="Zwiers L.-H.L."/>
            <person name="Turgeon B.G."/>
            <person name="Goodwin S.B."/>
            <person name="Spatafora J.W."/>
            <person name="Crous P.W."/>
            <person name="Grigoriev I.V."/>
        </authorList>
    </citation>
    <scope>NUCLEOTIDE SEQUENCE [LARGE SCALE GENOMIC DNA]</scope>
    <source>
        <strain evidence="1 2">CBS 611.86</strain>
    </source>
</reference>
<gene>
    <name evidence="1" type="ORF">BDV95DRAFT_623989</name>
</gene>
<evidence type="ECO:0000313" key="2">
    <source>
        <dbReference type="Proteomes" id="UP000481861"/>
    </source>
</evidence>
<dbReference type="Proteomes" id="UP000481861">
    <property type="component" value="Unassembled WGS sequence"/>
</dbReference>
<proteinExistence type="predicted"/>
<dbReference type="OrthoDB" id="3798351at2759"/>
<dbReference type="PANTHER" id="PTHR42085">
    <property type="entry name" value="F-BOX DOMAIN-CONTAINING PROTEIN"/>
    <property type="match status" value="1"/>
</dbReference>
<name>A0A7C8I4R7_9PLEO</name>